<dbReference type="InterPro" id="IPR051784">
    <property type="entry name" value="Nod_factor_ABC_transporter"/>
</dbReference>
<feature type="domain" description="ABC-2 type transporter transmembrane" evidence="6">
    <location>
        <begin position="13"/>
        <end position="212"/>
    </location>
</feature>
<dbReference type="PANTHER" id="PTHR43229:SF6">
    <property type="entry name" value="ABC-TYPE MULTIDRUG TRANSPORT SYSTEM, PERMEASE COMPONENT"/>
    <property type="match status" value="1"/>
</dbReference>
<evidence type="ECO:0000313" key="8">
    <source>
        <dbReference type="Proteomes" id="UP000319728"/>
    </source>
</evidence>
<comment type="caution">
    <text evidence="7">The sequence shown here is derived from an EMBL/GenBank/DDBJ whole genome shotgun (WGS) entry which is preliminary data.</text>
</comment>
<feature type="transmembrane region" description="Helical" evidence="5">
    <location>
        <begin position="213"/>
        <end position="242"/>
    </location>
</feature>
<keyword evidence="3 5" id="KW-1133">Transmembrane helix</keyword>
<dbReference type="PANTHER" id="PTHR43229">
    <property type="entry name" value="NODULATION PROTEIN J"/>
    <property type="match status" value="1"/>
</dbReference>
<dbReference type="AlphaFoldDB" id="A0A562WJG5"/>
<protein>
    <submittedName>
        <fullName evidence="7">ABC-2 type transport system permease protein</fullName>
    </submittedName>
</protein>
<comment type="subcellular location">
    <subcellularLocation>
        <location evidence="1">Membrane</location>
        <topology evidence="1">Multi-pass membrane protein</topology>
    </subcellularLocation>
</comment>
<evidence type="ECO:0000256" key="2">
    <source>
        <dbReference type="ARBA" id="ARBA00022692"/>
    </source>
</evidence>
<reference evidence="7 8" key="1">
    <citation type="submission" date="2019-07" db="EMBL/GenBank/DDBJ databases">
        <title>R&amp;d 2014.</title>
        <authorList>
            <person name="Klenk H.-P."/>
        </authorList>
    </citation>
    <scope>NUCLEOTIDE SEQUENCE [LARGE SCALE GENOMIC DNA]</scope>
    <source>
        <strain evidence="7 8">DSM 43912</strain>
    </source>
</reference>
<feature type="transmembrane region" description="Helical" evidence="5">
    <location>
        <begin position="88"/>
        <end position="115"/>
    </location>
</feature>
<dbReference type="Proteomes" id="UP000319728">
    <property type="component" value="Unassembled WGS sequence"/>
</dbReference>
<accession>A0A562WJG5</accession>
<evidence type="ECO:0000256" key="1">
    <source>
        <dbReference type="ARBA" id="ARBA00004141"/>
    </source>
</evidence>
<dbReference type="EMBL" id="VLLP01000001">
    <property type="protein sequence ID" value="TWJ30298.1"/>
    <property type="molecule type" value="Genomic_DNA"/>
</dbReference>
<evidence type="ECO:0000256" key="3">
    <source>
        <dbReference type="ARBA" id="ARBA00022989"/>
    </source>
</evidence>
<dbReference type="InterPro" id="IPR013525">
    <property type="entry name" value="ABC2_TM"/>
</dbReference>
<proteinExistence type="predicted"/>
<sequence>MTLLRFLATAWILNFRQMSTTKLYLFDAVILPVILATIAHRLAGDVRDATAATVTTLGAAVLGMWAATLSGTGAAIGRMRSFGLLEPVVAAPLPLSAALASNALASSALGIYAMAATLGWARLALGLPLHVASPTMLVAAAVTCVFSTAALGLVLSVSLVLYPRAHAVSNIFEYPIWLLTGAWVPLGVMPDWVDTVSWVVGPAWGMKSIRAAVAGDVTAALSALVACAIVTALYWLFSVLLLRRVERLARERATLPLS</sequence>
<feature type="transmembrane region" description="Helical" evidence="5">
    <location>
        <begin position="135"/>
        <end position="162"/>
    </location>
</feature>
<gene>
    <name evidence="7" type="ORF">JD81_03836</name>
</gene>
<evidence type="ECO:0000259" key="6">
    <source>
        <dbReference type="Pfam" id="PF01061"/>
    </source>
</evidence>
<feature type="transmembrane region" description="Helical" evidence="5">
    <location>
        <begin position="174"/>
        <end position="193"/>
    </location>
</feature>
<evidence type="ECO:0000256" key="5">
    <source>
        <dbReference type="SAM" id="Phobius"/>
    </source>
</evidence>
<dbReference type="GO" id="GO:0140359">
    <property type="term" value="F:ABC-type transporter activity"/>
    <property type="evidence" value="ECO:0007669"/>
    <property type="project" value="InterPro"/>
</dbReference>
<feature type="transmembrane region" description="Helical" evidence="5">
    <location>
        <begin position="23"/>
        <end position="43"/>
    </location>
</feature>
<evidence type="ECO:0000256" key="4">
    <source>
        <dbReference type="ARBA" id="ARBA00023136"/>
    </source>
</evidence>
<dbReference type="Pfam" id="PF01061">
    <property type="entry name" value="ABC2_membrane"/>
    <property type="match status" value="1"/>
</dbReference>
<name>A0A562WJG5_9ACTN</name>
<keyword evidence="4 5" id="KW-0472">Membrane</keyword>
<dbReference type="OrthoDB" id="3772964at2"/>
<dbReference type="GO" id="GO:0016020">
    <property type="term" value="C:membrane"/>
    <property type="evidence" value="ECO:0007669"/>
    <property type="project" value="UniProtKB-SubCell"/>
</dbReference>
<keyword evidence="8" id="KW-1185">Reference proteome</keyword>
<feature type="transmembrane region" description="Helical" evidence="5">
    <location>
        <begin position="49"/>
        <end position="76"/>
    </location>
</feature>
<keyword evidence="2 5" id="KW-0812">Transmembrane</keyword>
<organism evidence="7 8">
    <name type="scientific">Micromonospora sagamiensis</name>
    <dbReference type="NCBI Taxonomy" id="47875"/>
    <lineage>
        <taxon>Bacteria</taxon>
        <taxon>Bacillati</taxon>
        <taxon>Actinomycetota</taxon>
        <taxon>Actinomycetes</taxon>
        <taxon>Micromonosporales</taxon>
        <taxon>Micromonosporaceae</taxon>
        <taxon>Micromonospora</taxon>
    </lineage>
</organism>
<evidence type="ECO:0000313" key="7">
    <source>
        <dbReference type="EMBL" id="TWJ30298.1"/>
    </source>
</evidence>
<dbReference type="RefSeq" id="WP_145819025.1">
    <property type="nucleotide sequence ID" value="NZ_AP023438.1"/>
</dbReference>